<comment type="caution">
    <text evidence="1">The sequence shown here is derived from an EMBL/GenBank/DDBJ whole genome shotgun (WGS) entry which is preliminary data.</text>
</comment>
<dbReference type="Proteomes" id="UP001344906">
    <property type="component" value="Unassembled WGS sequence"/>
</dbReference>
<keyword evidence="2" id="KW-1185">Reference proteome</keyword>
<protein>
    <submittedName>
        <fullName evidence="1">Uncharacterized protein</fullName>
    </submittedName>
</protein>
<reference evidence="1 2" key="1">
    <citation type="submission" date="2023-02" db="EMBL/GenBank/DDBJ databases">
        <title>Dictyobacter halimunensis sp. nov., a new member of the class Ktedonobacteria from forest soil in a geothermal area.</title>
        <authorList>
            <person name="Rachmania M.K."/>
            <person name="Ningsih F."/>
            <person name="Sakai Y."/>
            <person name="Yabe S."/>
            <person name="Yokota A."/>
            <person name="Sjamsuridzal W."/>
        </authorList>
    </citation>
    <scope>NUCLEOTIDE SEQUENCE [LARGE SCALE GENOMIC DNA]</scope>
    <source>
        <strain evidence="1 2">S3.2.2.5</strain>
    </source>
</reference>
<dbReference type="EMBL" id="BSRI01000002">
    <property type="protein sequence ID" value="GLV59163.1"/>
    <property type="molecule type" value="Genomic_DNA"/>
</dbReference>
<accession>A0ABQ6G1P9</accession>
<gene>
    <name evidence="1" type="ORF">KDH_59910</name>
</gene>
<proteinExistence type="predicted"/>
<organism evidence="1 2">
    <name type="scientific">Dictyobacter halimunensis</name>
    <dbReference type="NCBI Taxonomy" id="3026934"/>
    <lineage>
        <taxon>Bacteria</taxon>
        <taxon>Bacillati</taxon>
        <taxon>Chloroflexota</taxon>
        <taxon>Ktedonobacteria</taxon>
        <taxon>Ktedonobacterales</taxon>
        <taxon>Dictyobacteraceae</taxon>
        <taxon>Dictyobacter</taxon>
    </lineage>
</organism>
<sequence length="116" mass="13140">MREPHGFCRGEDVKLTQEDRISSLEKSVALLEKRFNGADIQSINHTTTMLLGLAYKQQSETNDIKADFSAMKQRLDGVEQDIKELRVKSDEHTMMLTENTRLLTQMLALMTAPAKG</sequence>
<evidence type="ECO:0000313" key="1">
    <source>
        <dbReference type="EMBL" id="GLV59163.1"/>
    </source>
</evidence>
<evidence type="ECO:0000313" key="2">
    <source>
        <dbReference type="Proteomes" id="UP001344906"/>
    </source>
</evidence>
<name>A0ABQ6G1P9_9CHLR</name>